<keyword evidence="6 10" id="KW-0472">Membrane</keyword>
<keyword evidence="5 10" id="KW-0732">Signal</keyword>
<dbReference type="Gene3D" id="3.20.20.80">
    <property type="entry name" value="Glycosidases"/>
    <property type="match status" value="1"/>
</dbReference>
<comment type="function">
    <text evidence="10">Splits internally a 1,3-beta-glucan molecule and transfers the newly generated reducing end (the donor) to the non-reducing end of another 1,3-beta-glucan molecule (the acceptor) forming a 1,3-beta linkage, resulting in the elongation of 1,3-beta-glucan chains in the cell wall.</text>
</comment>
<gene>
    <name evidence="12" type="ORF">INT44_001295</name>
</gene>
<evidence type="ECO:0000259" key="11">
    <source>
        <dbReference type="SMART" id="SM00768"/>
    </source>
</evidence>
<dbReference type="EMBL" id="JAEPRA010000002">
    <property type="protein sequence ID" value="KAG2188541.1"/>
    <property type="molecule type" value="Genomic_DNA"/>
</dbReference>
<dbReference type="GO" id="GO:0098552">
    <property type="term" value="C:side of membrane"/>
    <property type="evidence" value="ECO:0007669"/>
    <property type="project" value="UniProtKB-KW"/>
</dbReference>
<accession>A0A8H7UJR9</accession>
<dbReference type="EC" id="2.4.1.-" evidence="10"/>
<evidence type="ECO:0000256" key="5">
    <source>
        <dbReference type="ARBA" id="ARBA00022729"/>
    </source>
</evidence>
<dbReference type="PANTHER" id="PTHR31468:SF2">
    <property type="entry name" value="1,3-BETA-GLUCANOSYLTRANSFERASE GAS1"/>
    <property type="match status" value="1"/>
</dbReference>
<evidence type="ECO:0000256" key="4">
    <source>
        <dbReference type="ARBA" id="ARBA00022622"/>
    </source>
</evidence>
<evidence type="ECO:0000256" key="7">
    <source>
        <dbReference type="ARBA" id="ARBA00023157"/>
    </source>
</evidence>
<comment type="similarity">
    <text evidence="3 10">Belongs to the glycosyl hydrolase 72 family.</text>
</comment>
<evidence type="ECO:0000313" key="12">
    <source>
        <dbReference type="EMBL" id="KAG2188541.1"/>
    </source>
</evidence>
<proteinExistence type="inferred from homology"/>
<dbReference type="InterPro" id="IPR012946">
    <property type="entry name" value="X8"/>
</dbReference>
<dbReference type="InterPro" id="IPR017853">
    <property type="entry name" value="GH"/>
</dbReference>
<comment type="subcellular location">
    <subcellularLocation>
        <location evidence="1">Cell envelope</location>
    </subcellularLocation>
    <subcellularLocation>
        <location evidence="10">Cell membrane</location>
        <topology evidence="10">Lipid-anchor</topology>
        <topology evidence="10">GPI-anchor</topology>
    </subcellularLocation>
    <subcellularLocation>
        <location evidence="2">Membrane</location>
        <topology evidence="2">Lipid-anchor</topology>
        <topology evidence="2">GPI-anchor</topology>
    </subcellularLocation>
</comment>
<keyword evidence="9 10" id="KW-0449">Lipoprotein</keyword>
<feature type="domain" description="X8" evidence="11">
    <location>
        <begin position="377"/>
        <end position="468"/>
    </location>
</feature>
<organism evidence="12 13">
    <name type="scientific">Umbelopsis vinacea</name>
    <dbReference type="NCBI Taxonomy" id="44442"/>
    <lineage>
        <taxon>Eukaryota</taxon>
        <taxon>Fungi</taxon>
        <taxon>Fungi incertae sedis</taxon>
        <taxon>Mucoromycota</taxon>
        <taxon>Mucoromycotina</taxon>
        <taxon>Umbelopsidomycetes</taxon>
        <taxon>Umbelopsidales</taxon>
        <taxon>Umbelopsidaceae</taxon>
        <taxon>Umbelopsis</taxon>
    </lineage>
</organism>
<feature type="chain" id="PRO_5034326272" description="1,3-beta-glucanosyltransferase" evidence="10">
    <location>
        <begin position="27"/>
        <end position="520"/>
    </location>
</feature>
<evidence type="ECO:0000256" key="9">
    <source>
        <dbReference type="ARBA" id="ARBA00023288"/>
    </source>
</evidence>
<dbReference type="GO" id="GO:0031505">
    <property type="term" value="P:fungal-type cell wall organization"/>
    <property type="evidence" value="ECO:0007669"/>
    <property type="project" value="TreeGrafter"/>
</dbReference>
<dbReference type="PANTHER" id="PTHR31468">
    <property type="entry name" value="1,3-BETA-GLUCANOSYLTRANSFERASE GAS1"/>
    <property type="match status" value="1"/>
</dbReference>
<evidence type="ECO:0000256" key="3">
    <source>
        <dbReference type="ARBA" id="ARBA00007528"/>
    </source>
</evidence>
<dbReference type="Proteomes" id="UP000612746">
    <property type="component" value="Unassembled WGS sequence"/>
</dbReference>
<evidence type="ECO:0000256" key="1">
    <source>
        <dbReference type="ARBA" id="ARBA00004196"/>
    </source>
</evidence>
<reference evidence="12" key="1">
    <citation type="submission" date="2020-12" db="EMBL/GenBank/DDBJ databases">
        <title>Metabolic potential, ecology and presence of endohyphal bacteria is reflected in genomic diversity of Mucoromycotina.</title>
        <authorList>
            <person name="Muszewska A."/>
            <person name="Okrasinska A."/>
            <person name="Steczkiewicz K."/>
            <person name="Drgas O."/>
            <person name="Orlowska M."/>
            <person name="Perlinska-Lenart U."/>
            <person name="Aleksandrzak-Piekarczyk T."/>
            <person name="Szatraj K."/>
            <person name="Zielenkiewicz U."/>
            <person name="Pilsyk S."/>
            <person name="Malc E."/>
            <person name="Mieczkowski P."/>
            <person name="Kruszewska J.S."/>
            <person name="Biernat P."/>
            <person name="Pawlowska J."/>
        </authorList>
    </citation>
    <scope>NUCLEOTIDE SEQUENCE</scope>
    <source>
        <strain evidence="12">WA0000051536</strain>
    </source>
</reference>
<dbReference type="Pfam" id="PF03198">
    <property type="entry name" value="Glyco_hydro_72"/>
    <property type="match status" value="1"/>
</dbReference>
<dbReference type="SMART" id="SM00768">
    <property type="entry name" value="X8"/>
    <property type="match status" value="1"/>
</dbReference>
<dbReference type="GO" id="GO:0042124">
    <property type="term" value="F:1,3-beta-glucanosyltransferase activity"/>
    <property type="evidence" value="ECO:0007669"/>
    <property type="project" value="TreeGrafter"/>
</dbReference>
<keyword evidence="13" id="KW-1185">Reference proteome</keyword>
<sequence>MLDIRRASMLCIASLLSFNAITAVSASVNPIVIKGSKLFDSVTKEQFFIKGVAYQPRGGLLTGTDPLANESTCVKDAELMKALGVNTVRVYEIDPSKNHDACMNAFASAGIYLLLDIATPKHSINRQTPEYDLSLYLSFAAAIDAFAGYSNTLGFVAGNEVSNDKTTSAASAFVKAALRDAKQYIKSTKSRYIPVGYASNDDQYIRDAIKDYFNCGDDMSRADFFGVNLYEWCGTSTFQTSGYSERTKEFENYSIPVFLSEYGCNLVTPRPFTEVAAIYGPDMSGIWSGGIVYEWSQQDNSYGLVQIDASGNVTPLPDYQNLKTELAKVSPKGVTMDSYSANTQASQCPAENENWQASSNLPPTPSEGGCKCMTESLTCTANAITFTSGGNDTMIGDQLNYLCSNYNCSDISADGSKGVYGAFSFCAPEDKLRYMYNFASAGDSSKCSFDGHAMAAQPSQSDVQSCSKIKATSPNTGINGGKVNSSSTSASSSIFGQLNFSILAALSSAPLILNAVQNFM</sequence>
<evidence type="ECO:0000256" key="8">
    <source>
        <dbReference type="ARBA" id="ARBA00023180"/>
    </source>
</evidence>
<keyword evidence="4 10" id="KW-0336">GPI-anchor</keyword>
<keyword evidence="8" id="KW-0325">Glycoprotein</keyword>
<comment type="caution">
    <text evidence="12">The sequence shown here is derived from an EMBL/GenBank/DDBJ whole genome shotgun (WGS) entry which is preliminary data.</text>
</comment>
<keyword evidence="7" id="KW-1015">Disulfide bond</keyword>
<dbReference type="SUPFAM" id="SSF51445">
    <property type="entry name" value="(Trans)glycosidases"/>
    <property type="match status" value="1"/>
</dbReference>
<dbReference type="OrthoDB" id="421038at2759"/>
<dbReference type="GO" id="GO:0071970">
    <property type="term" value="P:fungal-type cell wall (1-&gt;3)-beta-D-glucan biosynthetic process"/>
    <property type="evidence" value="ECO:0007669"/>
    <property type="project" value="TreeGrafter"/>
</dbReference>
<name>A0A8H7UJR9_9FUNG</name>
<dbReference type="InterPro" id="IPR004886">
    <property type="entry name" value="Glucanosyltransferase"/>
</dbReference>
<dbReference type="Gene3D" id="1.20.58.1040">
    <property type="match status" value="1"/>
</dbReference>
<evidence type="ECO:0000256" key="2">
    <source>
        <dbReference type="ARBA" id="ARBA00004589"/>
    </source>
</evidence>
<protein>
    <recommendedName>
        <fullName evidence="10">1,3-beta-glucanosyltransferase</fullName>
        <ecNumber evidence="10">2.4.1.-</ecNumber>
    </recommendedName>
</protein>
<feature type="signal peptide" evidence="10">
    <location>
        <begin position="1"/>
        <end position="26"/>
    </location>
</feature>
<evidence type="ECO:0000313" key="13">
    <source>
        <dbReference type="Proteomes" id="UP000612746"/>
    </source>
</evidence>
<dbReference type="Pfam" id="PF07983">
    <property type="entry name" value="X8"/>
    <property type="match status" value="1"/>
</dbReference>
<keyword evidence="10" id="KW-0808">Transferase</keyword>
<evidence type="ECO:0000256" key="10">
    <source>
        <dbReference type="RuleBase" id="RU361209"/>
    </source>
</evidence>
<evidence type="ECO:0000256" key="6">
    <source>
        <dbReference type="ARBA" id="ARBA00023136"/>
    </source>
</evidence>
<dbReference type="GO" id="GO:0005886">
    <property type="term" value="C:plasma membrane"/>
    <property type="evidence" value="ECO:0007669"/>
    <property type="project" value="UniProtKB-SubCell"/>
</dbReference>
<dbReference type="FunFam" id="3.20.20.80:FF:000038">
    <property type="entry name" value="1,3-beta-glucanosyltransferase"/>
    <property type="match status" value="1"/>
</dbReference>
<dbReference type="AlphaFoldDB" id="A0A8H7UJR9"/>